<organism evidence="2 3">
    <name type="scientific">Candidatus Nitrospira inopinata</name>
    <dbReference type="NCBI Taxonomy" id="1715989"/>
    <lineage>
        <taxon>Bacteria</taxon>
        <taxon>Pseudomonadati</taxon>
        <taxon>Nitrospirota</taxon>
        <taxon>Nitrospiria</taxon>
        <taxon>Nitrospirales</taxon>
        <taxon>Nitrospiraceae</taxon>
        <taxon>Nitrospira</taxon>
    </lineage>
</organism>
<name>A0A0S4KTQ6_9BACT</name>
<gene>
    <name evidence="2" type="ORF">NITINOP_1710</name>
</gene>
<dbReference type="STRING" id="1715989.NITINOP_1710"/>
<dbReference type="Proteomes" id="UP000066284">
    <property type="component" value="Chromosome 1"/>
</dbReference>
<protein>
    <submittedName>
        <fullName evidence="2">Uncharacterized protein</fullName>
    </submittedName>
</protein>
<dbReference type="KEGG" id="nio:NITINOP_1710"/>
<accession>A0A0S4KTQ6</accession>
<feature type="compositionally biased region" description="Basic and acidic residues" evidence="1">
    <location>
        <begin position="198"/>
        <end position="210"/>
    </location>
</feature>
<sequence length="282" mass="31157">MTAADFPYRERLRQLAELMLAVAGESVTMMKKTAPEQALTLKRQNEWGLYLEFLKIMFNLADRLAALHVPIKDQMDFMNGLEDAVTGRLKDVLAPAFGDRTDQMEIALTIGTTVAESRRTYEPYAFLVTEESKTKNDMFRDFGEKIAEALGVPGNAKLGSAAALCAGAVVPAMEAILRGQAQPTSSSPVAEPSGQPMERPDQSDRQRTTGRDIKLISMVSSISRDVIETRWGLHPRFREDLTPDELRQLTTLLNRVAKIVGERCAAVACSEQWASTQRAGHA</sequence>
<evidence type="ECO:0000313" key="2">
    <source>
        <dbReference type="EMBL" id="CUQ66685.1"/>
    </source>
</evidence>
<dbReference type="RefSeq" id="WP_062484664.1">
    <property type="nucleotide sequence ID" value="NZ_LN885086.1"/>
</dbReference>
<evidence type="ECO:0000256" key="1">
    <source>
        <dbReference type="SAM" id="MobiDB-lite"/>
    </source>
</evidence>
<evidence type="ECO:0000313" key="3">
    <source>
        <dbReference type="Proteomes" id="UP000066284"/>
    </source>
</evidence>
<dbReference type="AlphaFoldDB" id="A0A0S4KTQ6"/>
<feature type="region of interest" description="Disordered" evidence="1">
    <location>
        <begin position="180"/>
        <end position="210"/>
    </location>
</feature>
<reference evidence="3" key="1">
    <citation type="submission" date="2015-09" db="EMBL/GenBank/DDBJ databases">
        <authorList>
            <person name="Daims H."/>
        </authorList>
    </citation>
    <scope>NUCLEOTIDE SEQUENCE [LARGE SCALE GENOMIC DNA]</scope>
</reference>
<dbReference type="OrthoDB" id="9780047at2"/>
<keyword evidence="3" id="KW-1185">Reference proteome</keyword>
<dbReference type="EMBL" id="LN885086">
    <property type="protein sequence ID" value="CUQ66685.1"/>
    <property type="molecule type" value="Genomic_DNA"/>
</dbReference>
<proteinExistence type="predicted"/>